<name>A0ACA9QJ37_9GLOM</name>
<feature type="non-terminal residue" evidence="1">
    <location>
        <position position="1"/>
    </location>
</feature>
<dbReference type="EMBL" id="CAJVPT010055379">
    <property type="protein sequence ID" value="CAG8755067.1"/>
    <property type="molecule type" value="Genomic_DNA"/>
</dbReference>
<proteinExistence type="predicted"/>
<gene>
    <name evidence="1" type="ORF">ACOLOM_LOCUS12908</name>
</gene>
<keyword evidence="2" id="KW-1185">Reference proteome</keyword>
<evidence type="ECO:0000313" key="1">
    <source>
        <dbReference type="EMBL" id="CAG8755067.1"/>
    </source>
</evidence>
<organism evidence="1 2">
    <name type="scientific">Acaulospora colombiana</name>
    <dbReference type="NCBI Taxonomy" id="27376"/>
    <lineage>
        <taxon>Eukaryota</taxon>
        <taxon>Fungi</taxon>
        <taxon>Fungi incertae sedis</taxon>
        <taxon>Mucoromycota</taxon>
        <taxon>Glomeromycotina</taxon>
        <taxon>Glomeromycetes</taxon>
        <taxon>Diversisporales</taxon>
        <taxon>Acaulosporaceae</taxon>
        <taxon>Acaulospora</taxon>
    </lineage>
</organism>
<evidence type="ECO:0000313" key="2">
    <source>
        <dbReference type="Proteomes" id="UP000789525"/>
    </source>
</evidence>
<accession>A0ACA9QJ37</accession>
<protein>
    <submittedName>
        <fullName evidence="1">10829_t:CDS:1</fullName>
    </submittedName>
</protein>
<comment type="caution">
    <text evidence="1">The sequence shown here is derived from an EMBL/GenBank/DDBJ whole genome shotgun (WGS) entry which is preliminary data.</text>
</comment>
<reference evidence="1" key="1">
    <citation type="submission" date="2021-06" db="EMBL/GenBank/DDBJ databases">
        <authorList>
            <person name="Kallberg Y."/>
            <person name="Tangrot J."/>
            <person name="Rosling A."/>
        </authorList>
    </citation>
    <scope>NUCLEOTIDE SEQUENCE</scope>
    <source>
        <strain evidence="1">CL356</strain>
    </source>
</reference>
<sequence length="79" mass="9079">SQERFVPERLSSWPENGIVRFDNQRHRLETTPAYSVMPSDKAHLSSDTSEQRWTRNFPIPSPNALSTFTFLDISLGEQA</sequence>
<feature type="non-terminal residue" evidence="1">
    <location>
        <position position="79"/>
    </location>
</feature>
<dbReference type="Proteomes" id="UP000789525">
    <property type="component" value="Unassembled WGS sequence"/>
</dbReference>